<keyword evidence="3 8" id="KW-0489">Methyltransferase</keyword>
<comment type="subcellular location">
    <subcellularLocation>
        <location evidence="8">Cytoplasm</location>
    </subcellularLocation>
</comment>
<dbReference type="Pfam" id="PF02870">
    <property type="entry name" value="Methyltransf_1N"/>
    <property type="match status" value="1"/>
</dbReference>
<comment type="catalytic activity">
    <reaction evidence="1 8">
        <text>a 4-O-methyl-thymidine in DNA + L-cysteinyl-[protein] = a thymidine in DNA + S-methyl-L-cysteinyl-[protein]</text>
        <dbReference type="Rhea" id="RHEA:53428"/>
        <dbReference type="Rhea" id="RHEA-COMP:10131"/>
        <dbReference type="Rhea" id="RHEA-COMP:10132"/>
        <dbReference type="Rhea" id="RHEA-COMP:13555"/>
        <dbReference type="Rhea" id="RHEA-COMP:13556"/>
        <dbReference type="ChEBI" id="CHEBI:29950"/>
        <dbReference type="ChEBI" id="CHEBI:82612"/>
        <dbReference type="ChEBI" id="CHEBI:137386"/>
        <dbReference type="ChEBI" id="CHEBI:137387"/>
        <dbReference type="EC" id="2.1.1.63"/>
    </reaction>
</comment>
<comment type="caution">
    <text evidence="11">The sequence shown here is derived from an EMBL/GenBank/DDBJ whole genome shotgun (WGS) entry which is preliminary data.</text>
</comment>
<proteinExistence type="inferred from homology"/>
<feature type="domain" description="Methylated-DNA-[protein]-cysteine S-methyltransferase DNA binding" evidence="9">
    <location>
        <begin position="79"/>
        <end position="163"/>
    </location>
</feature>
<keyword evidence="6 8" id="KW-0234">DNA repair</keyword>
<dbReference type="Gene3D" id="1.10.10.10">
    <property type="entry name" value="Winged helix-like DNA-binding domain superfamily/Winged helix DNA-binding domain"/>
    <property type="match status" value="1"/>
</dbReference>
<dbReference type="InterPro" id="IPR036388">
    <property type="entry name" value="WH-like_DNA-bd_sf"/>
</dbReference>
<evidence type="ECO:0000313" key="11">
    <source>
        <dbReference type="EMBL" id="MCL3787067.1"/>
    </source>
</evidence>
<comment type="miscellaneous">
    <text evidence="8">This enzyme catalyzes only one turnover and therefore is not strictly catalytic. According to one definition, an enzyme is a biocatalyst that acts repeatedly and over many reaction cycles.</text>
</comment>
<evidence type="ECO:0000256" key="1">
    <source>
        <dbReference type="ARBA" id="ARBA00001286"/>
    </source>
</evidence>
<evidence type="ECO:0000256" key="4">
    <source>
        <dbReference type="ARBA" id="ARBA00022679"/>
    </source>
</evidence>
<dbReference type="PANTHER" id="PTHR10815:SF5">
    <property type="entry name" value="METHYLATED-DNA--PROTEIN-CYSTEINE METHYLTRANSFERASE"/>
    <property type="match status" value="1"/>
</dbReference>
<dbReference type="InterPro" id="IPR023546">
    <property type="entry name" value="MGMT"/>
</dbReference>
<dbReference type="InterPro" id="IPR008332">
    <property type="entry name" value="MethylG_MeTrfase_N"/>
</dbReference>
<evidence type="ECO:0000256" key="5">
    <source>
        <dbReference type="ARBA" id="ARBA00022763"/>
    </source>
</evidence>
<comment type="catalytic activity">
    <reaction evidence="7 8">
        <text>a 6-O-methyl-2'-deoxyguanosine in DNA + L-cysteinyl-[protein] = S-methyl-L-cysteinyl-[protein] + a 2'-deoxyguanosine in DNA</text>
        <dbReference type="Rhea" id="RHEA:24000"/>
        <dbReference type="Rhea" id="RHEA-COMP:10131"/>
        <dbReference type="Rhea" id="RHEA-COMP:10132"/>
        <dbReference type="Rhea" id="RHEA-COMP:11367"/>
        <dbReference type="Rhea" id="RHEA-COMP:11368"/>
        <dbReference type="ChEBI" id="CHEBI:29950"/>
        <dbReference type="ChEBI" id="CHEBI:82612"/>
        <dbReference type="ChEBI" id="CHEBI:85445"/>
        <dbReference type="ChEBI" id="CHEBI:85448"/>
        <dbReference type="EC" id="2.1.1.63"/>
    </reaction>
</comment>
<evidence type="ECO:0000313" key="12">
    <source>
        <dbReference type="Proteomes" id="UP001056693"/>
    </source>
</evidence>
<evidence type="ECO:0000259" key="9">
    <source>
        <dbReference type="Pfam" id="PF01035"/>
    </source>
</evidence>
<dbReference type="Gene3D" id="3.30.160.70">
    <property type="entry name" value="Methylated DNA-protein cysteine methyltransferase domain"/>
    <property type="match status" value="1"/>
</dbReference>
<keyword evidence="4 8" id="KW-0808">Transferase</keyword>
<dbReference type="PROSITE" id="PS00374">
    <property type="entry name" value="MGMT"/>
    <property type="match status" value="1"/>
</dbReference>
<dbReference type="InterPro" id="IPR001497">
    <property type="entry name" value="MethylDNA_cys_MeTrfase_AS"/>
</dbReference>
<dbReference type="InterPro" id="IPR036631">
    <property type="entry name" value="MGMT_N_sf"/>
</dbReference>
<dbReference type="SUPFAM" id="SSF53155">
    <property type="entry name" value="Methylated DNA-protein cysteine methyltransferase domain"/>
    <property type="match status" value="1"/>
</dbReference>
<reference evidence="11 12" key="1">
    <citation type="submission" date="2019-03" db="EMBL/GenBank/DDBJ databases">
        <authorList>
            <person name="Molinero N."/>
            <person name="Sanchez B."/>
            <person name="Walker A."/>
            <person name="Duncan S."/>
            <person name="Delgado S."/>
            <person name="Margolles A."/>
        </authorList>
    </citation>
    <scope>NUCLEOTIDE SEQUENCE [LARGE SCALE GENOMIC DNA]</scope>
    <source>
        <strain evidence="11 12">IPLA60002</strain>
    </source>
</reference>
<dbReference type="PANTHER" id="PTHR10815">
    <property type="entry name" value="METHYLATED-DNA--PROTEIN-CYSTEINE METHYLTRANSFERASE"/>
    <property type="match status" value="1"/>
</dbReference>
<dbReference type="EC" id="2.1.1.63" evidence="8"/>
<dbReference type="RefSeq" id="WP_249376090.1">
    <property type="nucleotide sequence ID" value="NZ_SNUZ01000004.1"/>
</dbReference>
<keyword evidence="12" id="KW-1185">Reference proteome</keyword>
<dbReference type="SUPFAM" id="SSF46767">
    <property type="entry name" value="Methylated DNA-protein cysteine methyltransferase, C-terminal domain"/>
    <property type="match status" value="1"/>
</dbReference>
<comment type="function">
    <text evidence="8">Involved in the cellular defense against the biological effects of O6-methylguanine (O6-MeG) and O4-methylthymine (O4-MeT) in DNA. Repairs the methylated nucleobase in DNA by stoichiometrically transferring the methyl group to a cysteine residue in the enzyme. This is a suicide reaction: the enzyme is irreversibly inactivated.</text>
</comment>
<evidence type="ECO:0000256" key="6">
    <source>
        <dbReference type="ARBA" id="ARBA00023204"/>
    </source>
</evidence>
<evidence type="ECO:0000256" key="3">
    <source>
        <dbReference type="ARBA" id="ARBA00022603"/>
    </source>
</evidence>
<feature type="active site" description="Nucleophile; methyl group acceptor" evidence="8">
    <location>
        <position position="134"/>
    </location>
</feature>
<comment type="similarity">
    <text evidence="8">Belongs to the MGMT family.</text>
</comment>
<dbReference type="Proteomes" id="UP001056693">
    <property type="component" value="Unassembled WGS sequence"/>
</dbReference>
<dbReference type="EMBL" id="SNUZ01000004">
    <property type="protein sequence ID" value="MCL3787067.1"/>
    <property type="molecule type" value="Genomic_DNA"/>
</dbReference>
<organism evidence="11 12">
    <name type="scientific">Ruminococcus bromii</name>
    <dbReference type="NCBI Taxonomy" id="40518"/>
    <lineage>
        <taxon>Bacteria</taxon>
        <taxon>Bacillati</taxon>
        <taxon>Bacillota</taxon>
        <taxon>Clostridia</taxon>
        <taxon>Eubacteriales</taxon>
        <taxon>Oscillospiraceae</taxon>
        <taxon>Ruminococcus</taxon>
    </lineage>
</organism>
<evidence type="ECO:0000256" key="7">
    <source>
        <dbReference type="ARBA" id="ARBA00049348"/>
    </source>
</evidence>
<sequence length="174" mass="19384">MHYINHYNSPLGKITFASNGKELTGLWFNGQKYFASTLTKEYEQKNLPVFEQTAKWLDIYFSGKNPDFTPPLFLSSTSFCNEVWKILLTIPYGKIMTYGEIAKLMAESRGVEKMSAQSVGGAVGHNPISIIVPCHRVVGTDGSLTGYAGGVDIKEKLLKFENVDMSMLFVPKSK</sequence>
<evidence type="ECO:0000256" key="8">
    <source>
        <dbReference type="HAMAP-Rule" id="MF_00772"/>
    </source>
</evidence>
<dbReference type="NCBIfam" id="TIGR00589">
    <property type="entry name" value="ogt"/>
    <property type="match status" value="1"/>
</dbReference>
<protein>
    <recommendedName>
        <fullName evidence="8">Methylated-DNA--protein-cysteine methyltransferase</fullName>
        <ecNumber evidence="8">2.1.1.63</ecNumber>
    </recommendedName>
    <alternativeName>
        <fullName evidence="8">6-O-methylguanine-DNA methyltransferase</fullName>
        <shortName evidence="8">MGMT</shortName>
    </alternativeName>
    <alternativeName>
        <fullName evidence="8">O-6-methylguanine-DNA-alkyltransferase</fullName>
    </alternativeName>
</protein>
<name>A0ABT0NFZ8_9FIRM</name>
<accession>A0ABT0NFZ8</accession>
<dbReference type="Pfam" id="PF01035">
    <property type="entry name" value="DNA_binding_1"/>
    <property type="match status" value="1"/>
</dbReference>
<keyword evidence="2 8" id="KW-0963">Cytoplasm</keyword>
<evidence type="ECO:0000256" key="2">
    <source>
        <dbReference type="ARBA" id="ARBA00022490"/>
    </source>
</evidence>
<evidence type="ECO:0000259" key="10">
    <source>
        <dbReference type="Pfam" id="PF02870"/>
    </source>
</evidence>
<dbReference type="HAMAP" id="MF_00772">
    <property type="entry name" value="OGT"/>
    <property type="match status" value="1"/>
</dbReference>
<dbReference type="InterPro" id="IPR014048">
    <property type="entry name" value="MethylDNA_cys_MeTrfase_DNA-bd"/>
</dbReference>
<dbReference type="CDD" id="cd06445">
    <property type="entry name" value="ATase"/>
    <property type="match status" value="1"/>
</dbReference>
<gene>
    <name evidence="11" type="ORF">E2N93_03395</name>
</gene>
<feature type="domain" description="Methylguanine DNA methyltransferase ribonuclease-like" evidence="10">
    <location>
        <begin position="5"/>
        <end position="72"/>
    </location>
</feature>
<dbReference type="InterPro" id="IPR036217">
    <property type="entry name" value="MethylDNA_cys_MeTrfase_DNAb"/>
</dbReference>
<keyword evidence="5 8" id="KW-0227">DNA damage</keyword>